<comment type="caution">
    <text evidence="1">The sequence shown here is derived from an EMBL/GenBank/DDBJ whole genome shotgun (WGS) entry which is preliminary data.</text>
</comment>
<organism evidence="1 2">
    <name type="scientific">Psychromonas arctica</name>
    <dbReference type="NCBI Taxonomy" id="168275"/>
    <lineage>
        <taxon>Bacteria</taxon>
        <taxon>Pseudomonadati</taxon>
        <taxon>Pseudomonadota</taxon>
        <taxon>Gammaproteobacteria</taxon>
        <taxon>Alteromonadales</taxon>
        <taxon>Psychromonadaceae</taxon>
        <taxon>Psychromonas</taxon>
    </lineage>
</organism>
<keyword evidence="2" id="KW-1185">Reference proteome</keyword>
<evidence type="ECO:0000313" key="2">
    <source>
        <dbReference type="Proteomes" id="UP001366060"/>
    </source>
</evidence>
<reference evidence="1 2" key="1">
    <citation type="submission" date="2024-02" db="EMBL/GenBank/DDBJ databases">
        <title>Bacteria isolated from the canopy kelp, Nereocystis luetkeana.</title>
        <authorList>
            <person name="Pfister C.A."/>
            <person name="Younker I.T."/>
            <person name="Light S.H."/>
        </authorList>
    </citation>
    <scope>NUCLEOTIDE SEQUENCE [LARGE SCALE GENOMIC DNA]</scope>
    <source>
        <strain evidence="1 2">TI.2.07</strain>
    </source>
</reference>
<dbReference type="RefSeq" id="WP_341627435.1">
    <property type="nucleotide sequence ID" value="NZ_JBAKBA010000011.1"/>
</dbReference>
<sequence>MVTRNIHKDISAIWHKFNGLNQWANISLEDVERFAIEKKLEVISIAEVDFGFMHQIKGVLLKTSVGSAIFPRQKLEDIELYQKNIFPTNNLESFWNAVDWFSPAFISHAHTYEAIKKSGIEIINHGIYRPEVIQKRFERSLTSIYNLGNIISTTEITFLNSVAISRHVPLIRESILTFYSGMKIVAISALIPIVENIITTILGSSNNDLTITDKVNKCIDKASEAVIDIHLLSADWIPDEYLDINVLKVINERIFILETIRSWLLNSFYKKTDTYQSHSGFNRHVFAHAKSEIWHNSNNFFRALGVIQAMAFVESFAVDNSKIIISIPGHDENSEALRQEVFACLNYQAIKQQVLSQQKNSQNLPFNPTSSGDGWLTRATILSDKMNNEVIIRLRDNNWDCYAISAPVQDGEFISLQAKKNNNVIKVALLFSCASSNDLYKSLAEEHDYILYQGASYHQDEYARGVDAIIRPLNAWIAPE</sequence>
<name>A0ABU9HB05_9GAMM</name>
<proteinExistence type="predicted"/>
<gene>
    <name evidence="1" type="ORF">V6255_06580</name>
</gene>
<dbReference type="EMBL" id="JBAKBA010000011">
    <property type="protein sequence ID" value="MEL0658806.1"/>
    <property type="molecule type" value="Genomic_DNA"/>
</dbReference>
<dbReference type="Proteomes" id="UP001366060">
    <property type="component" value="Unassembled WGS sequence"/>
</dbReference>
<protein>
    <submittedName>
        <fullName evidence="1">Uncharacterized protein</fullName>
    </submittedName>
</protein>
<evidence type="ECO:0000313" key="1">
    <source>
        <dbReference type="EMBL" id="MEL0658806.1"/>
    </source>
</evidence>
<accession>A0ABU9HB05</accession>